<name>A0ABP0HN58_9DINO</name>
<dbReference type="EMBL" id="CAXAMN010000880">
    <property type="protein sequence ID" value="CAK8991202.1"/>
    <property type="molecule type" value="Genomic_DNA"/>
</dbReference>
<evidence type="ECO:0000313" key="2">
    <source>
        <dbReference type="Proteomes" id="UP001642484"/>
    </source>
</evidence>
<comment type="caution">
    <text evidence="1">The sequence shown here is derived from an EMBL/GenBank/DDBJ whole genome shotgun (WGS) entry which is preliminary data.</text>
</comment>
<sequence>MHCISISFVADVLGSHTIRAAECLGPLNRSNYPIEQALTEVLSSDCHSSVLVVPSPGWQFLLGQIDAKASEFYKWSQDEFNRAFGQHNGHVALRPRFNLRQITCS</sequence>
<reference evidence="1 2" key="1">
    <citation type="submission" date="2024-02" db="EMBL/GenBank/DDBJ databases">
        <authorList>
            <person name="Chen Y."/>
            <person name="Shah S."/>
            <person name="Dougan E. K."/>
            <person name="Thang M."/>
            <person name="Chan C."/>
        </authorList>
    </citation>
    <scope>NUCLEOTIDE SEQUENCE [LARGE SCALE GENOMIC DNA]</scope>
</reference>
<accession>A0ABP0HN58</accession>
<keyword evidence="2" id="KW-1185">Reference proteome</keyword>
<gene>
    <name evidence="1" type="ORF">CCMP2556_LOCUS2362</name>
</gene>
<proteinExistence type="predicted"/>
<dbReference type="Proteomes" id="UP001642484">
    <property type="component" value="Unassembled WGS sequence"/>
</dbReference>
<protein>
    <submittedName>
        <fullName evidence="1">Uncharacterized protein</fullName>
    </submittedName>
</protein>
<organism evidence="1 2">
    <name type="scientific">Durusdinium trenchii</name>
    <dbReference type="NCBI Taxonomy" id="1381693"/>
    <lineage>
        <taxon>Eukaryota</taxon>
        <taxon>Sar</taxon>
        <taxon>Alveolata</taxon>
        <taxon>Dinophyceae</taxon>
        <taxon>Suessiales</taxon>
        <taxon>Symbiodiniaceae</taxon>
        <taxon>Durusdinium</taxon>
    </lineage>
</organism>
<evidence type="ECO:0000313" key="1">
    <source>
        <dbReference type="EMBL" id="CAK8991202.1"/>
    </source>
</evidence>